<dbReference type="Proteomes" id="UP000281028">
    <property type="component" value="Unassembled WGS sequence"/>
</dbReference>
<comment type="caution">
    <text evidence="1">The sequence shown here is derived from an EMBL/GenBank/DDBJ whole genome shotgun (WGS) entry which is preliminary data.</text>
</comment>
<dbReference type="SMART" id="SM00494">
    <property type="entry name" value="ChtBD2"/>
    <property type="match status" value="1"/>
</dbReference>
<keyword evidence="2" id="KW-1185">Reference proteome</keyword>
<dbReference type="GO" id="GO:0005576">
    <property type="term" value="C:extracellular region"/>
    <property type="evidence" value="ECO:0007669"/>
    <property type="project" value="InterPro"/>
</dbReference>
<dbReference type="AlphaFoldDB" id="A0A3S1DQS8"/>
<dbReference type="SUPFAM" id="SSF57625">
    <property type="entry name" value="Invertebrate chitin-binding proteins"/>
    <property type="match status" value="1"/>
</dbReference>
<dbReference type="InterPro" id="IPR002557">
    <property type="entry name" value="Chitin-bd_dom"/>
</dbReference>
<organism evidence="1 2">
    <name type="scientific">Chitinophaga solisilvae</name>
    <dbReference type="NCBI Taxonomy" id="1233460"/>
    <lineage>
        <taxon>Bacteria</taxon>
        <taxon>Pseudomonadati</taxon>
        <taxon>Bacteroidota</taxon>
        <taxon>Chitinophagia</taxon>
        <taxon>Chitinophagales</taxon>
        <taxon>Chitinophagaceae</taxon>
        <taxon>Chitinophaga</taxon>
    </lineage>
</organism>
<dbReference type="PROSITE" id="PS50940">
    <property type="entry name" value="CHIT_BIND_II"/>
    <property type="match status" value="1"/>
</dbReference>
<name>A0A3S1DQS8_9BACT</name>
<dbReference type="Gene3D" id="2.170.140.10">
    <property type="entry name" value="Chitin binding domain"/>
    <property type="match status" value="1"/>
</dbReference>
<dbReference type="EMBL" id="RIAR02000001">
    <property type="protein sequence ID" value="NSL88672.1"/>
    <property type="molecule type" value="Genomic_DNA"/>
</dbReference>
<dbReference type="InterPro" id="IPR036508">
    <property type="entry name" value="Chitin-bd_dom_sf"/>
</dbReference>
<gene>
    <name evidence="1" type="ORF">ECE50_017660</name>
</gene>
<reference evidence="1" key="1">
    <citation type="submission" date="2020-05" db="EMBL/GenBank/DDBJ databases">
        <title>Chitinophaga laudate sp. nov., isolated from a tropical peat swamp.</title>
        <authorList>
            <person name="Goh C.B.S."/>
            <person name="Lee M.S."/>
            <person name="Parimannan S."/>
            <person name="Pasbakhsh P."/>
            <person name="Yule C.M."/>
            <person name="Rajandas H."/>
            <person name="Loke S."/>
            <person name="Croft L."/>
            <person name="Tan J.B.L."/>
        </authorList>
    </citation>
    <scope>NUCLEOTIDE SEQUENCE</scope>
    <source>
        <strain evidence="1">Mgbs1</strain>
    </source>
</reference>
<evidence type="ECO:0000313" key="1">
    <source>
        <dbReference type="EMBL" id="NSL88672.1"/>
    </source>
</evidence>
<evidence type="ECO:0000313" key="2">
    <source>
        <dbReference type="Proteomes" id="UP000281028"/>
    </source>
</evidence>
<dbReference type="Pfam" id="PF01607">
    <property type="entry name" value="CBM_14"/>
    <property type="match status" value="1"/>
</dbReference>
<proteinExistence type="predicted"/>
<dbReference type="GO" id="GO:0008061">
    <property type="term" value="F:chitin binding"/>
    <property type="evidence" value="ECO:0007669"/>
    <property type="project" value="InterPro"/>
</dbReference>
<accession>A0A3S1DQS8</accession>
<sequence length="81" mass="9011">MKKVFFAGALLCISLAGMCQVWWPCSNPGQLLPDGRDCTIYYECDAMKVAQRRDCGAGLHWNCIVQVCDYPEKVSGCPCNM</sequence>
<dbReference type="RefSeq" id="WP_127036879.1">
    <property type="nucleotide sequence ID" value="NZ_JAABOK010000002.1"/>
</dbReference>
<dbReference type="OrthoDB" id="4304345at2"/>
<protein>
    <submittedName>
        <fullName evidence="1">Chitin binding domain-containing protein</fullName>
    </submittedName>
</protein>